<dbReference type="GO" id="GO:0005576">
    <property type="term" value="C:extracellular region"/>
    <property type="evidence" value="ECO:0007669"/>
    <property type="project" value="UniProtKB-SubCell"/>
</dbReference>
<dbReference type="SUPFAM" id="SSF51445">
    <property type="entry name" value="(Trans)glycosidases"/>
    <property type="match status" value="1"/>
</dbReference>
<sequence>METWIQLSKGVVRLSRKVTDANGTSAEYKSTSLSNYSYPRLQYPRSGQPLETCRSPCHGPSVAALCPQPQELKNTYCNKRPCHTSRFENYFAMAKAIAKASSLAGLGLILVAICLLLPSSANASFVKRCGHQLCIDGKPFYFMGANAYWLIDFVQRDKGTVDKFFDYCNQFGLKVVRLWAFNHRMPYEWGKYDETQFKGLDYIIDSAGRHNVKLILALGNTWAAYRSPQDFMSMAGINPAGKDLLDFYRSADVRHFYRDHISAIVWRTNTFNGRRYRDDDAIMMFDAMNEPRCPGCVDSASQGVVHSFLQEMSAHLRANAPNQLVALGTEGYFLNSYESSNPGAGARCEGEDWAALGKMDTIDVTVVHAYERQLESVPPKWTKCDFNCFCNYLVQYLGTHQRLSSDFGKPLILEEFGLILPEYTIEQRVLLFRLVADNMQWMKQTGGPMVGAMFWNAAIGNVWDDGYNVYLDGPVTKPKPTPTPTSAPVTTQKPNSGSGSTPTPTSAPATTSEPARAPIVANTETLTDFLRGPQRAACAEAAARWWLPSWTAAWAQTVDMTAMTTRCKDMTVLRVLLDTKQYIYS</sequence>
<comment type="caution">
    <text evidence="12">The sequence shown here is derived from an EMBL/GenBank/DDBJ whole genome shotgun (WGS) entry which is preliminary data.</text>
</comment>
<keyword evidence="10" id="KW-0812">Transmembrane</keyword>
<feature type="domain" description="Glycoside hydrolase family 5" evidence="11">
    <location>
        <begin position="124"/>
        <end position="456"/>
    </location>
</feature>
<evidence type="ECO:0000313" key="13">
    <source>
        <dbReference type="Proteomes" id="UP001054857"/>
    </source>
</evidence>
<evidence type="ECO:0000256" key="7">
    <source>
        <dbReference type="ARBA" id="ARBA00022801"/>
    </source>
</evidence>
<evidence type="ECO:0000313" key="12">
    <source>
        <dbReference type="EMBL" id="GFR40047.1"/>
    </source>
</evidence>
<comment type="similarity">
    <text evidence="3">Belongs to the glycosyl hydrolase 5 (cellulase A) family.</text>
</comment>
<evidence type="ECO:0000256" key="5">
    <source>
        <dbReference type="ARBA" id="ARBA00022525"/>
    </source>
</evidence>
<dbReference type="InterPro" id="IPR017853">
    <property type="entry name" value="GH"/>
</dbReference>
<dbReference type="GO" id="GO:0000272">
    <property type="term" value="P:polysaccharide catabolic process"/>
    <property type="evidence" value="ECO:0007669"/>
    <property type="project" value="InterPro"/>
</dbReference>
<feature type="region of interest" description="Disordered" evidence="9">
    <location>
        <begin position="478"/>
        <end position="517"/>
    </location>
</feature>
<evidence type="ECO:0000256" key="1">
    <source>
        <dbReference type="ARBA" id="ARBA00001678"/>
    </source>
</evidence>
<evidence type="ECO:0000256" key="4">
    <source>
        <dbReference type="ARBA" id="ARBA00012706"/>
    </source>
</evidence>
<comment type="catalytic activity">
    <reaction evidence="1">
        <text>Random hydrolysis of (1-&gt;4)-beta-D-mannosidic linkages in mannans, galactomannans and glucomannans.</text>
        <dbReference type="EC" id="3.2.1.78"/>
    </reaction>
</comment>
<dbReference type="EMBL" id="BMAR01000001">
    <property type="protein sequence ID" value="GFR40047.1"/>
    <property type="molecule type" value="Genomic_DNA"/>
</dbReference>
<dbReference type="InterPro" id="IPR001547">
    <property type="entry name" value="Glyco_hydro_5"/>
</dbReference>
<proteinExistence type="inferred from homology"/>
<keyword evidence="6" id="KW-0732">Signal</keyword>
<evidence type="ECO:0000256" key="2">
    <source>
        <dbReference type="ARBA" id="ARBA00004613"/>
    </source>
</evidence>
<name>A0AAD3DGN6_9CHLO</name>
<dbReference type="PANTHER" id="PTHR31451">
    <property type="match status" value="1"/>
</dbReference>
<dbReference type="InterPro" id="IPR045053">
    <property type="entry name" value="MAN-like"/>
</dbReference>
<dbReference type="Proteomes" id="UP001054857">
    <property type="component" value="Unassembled WGS sequence"/>
</dbReference>
<feature type="compositionally biased region" description="Low complexity" evidence="9">
    <location>
        <begin position="486"/>
        <end position="517"/>
    </location>
</feature>
<feature type="transmembrane region" description="Helical" evidence="10">
    <location>
        <begin position="96"/>
        <end position="118"/>
    </location>
</feature>
<evidence type="ECO:0000256" key="6">
    <source>
        <dbReference type="ARBA" id="ARBA00022729"/>
    </source>
</evidence>
<accession>A0AAD3DGN6</accession>
<evidence type="ECO:0000256" key="3">
    <source>
        <dbReference type="ARBA" id="ARBA00005641"/>
    </source>
</evidence>
<keyword evidence="8" id="KW-0326">Glycosidase</keyword>
<evidence type="ECO:0000256" key="10">
    <source>
        <dbReference type="SAM" id="Phobius"/>
    </source>
</evidence>
<protein>
    <recommendedName>
        <fullName evidence="4">mannan endo-1,4-beta-mannosidase</fullName>
        <ecNumber evidence="4">3.2.1.78</ecNumber>
    </recommendedName>
</protein>
<dbReference type="AlphaFoldDB" id="A0AAD3DGN6"/>
<dbReference type="GO" id="GO:0016985">
    <property type="term" value="F:mannan endo-1,4-beta-mannosidase activity"/>
    <property type="evidence" value="ECO:0007669"/>
    <property type="project" value="UniProtKB-EC"/>
</dbReference>
<comment type="subcellular location">
    <subcellularLocation>
        <location evidence="2">Secreted</location>
    </subcellularLocation>
</comment>
<evidence type="ECO:0000259" key="11">
    <source>
        <dbReference type="Pfam" id="PF26410"/>
    </source>
</evidence>
<keyword evidence="13" id="KW-1185">Reference proteome</keyword>
<dbReference type="Pfam" id="PF26410">
    <property type="entry name" value="GH5_mannosidase"/>
    <property type="match status" value="1"/>
</dbReference>
<evidence type="ECO:0000256" key="8">
    <source>
        <dbReference type="ARBA" id="ARBA00023295"/>
    </source>
</evidence>
<evidence type="ECO:0000256" key="9">
    <source>
        <dbReference type="SAM" id="MobiDB-lite"/>
    </source>
</evidence>
<dbReference type="PANTHER" id="PTHR31451:SF39">
    <property type="entry name" value="MANNAN ENDO-1,4-BETA-MANNOSIDASE 1"/>
    <property type="match status" value="1"/>
</dbReference>
<dbReference type="EC" id="3.2.1.78" evidence="4"/>
<dbReference type="Gene3D" id="3.20.20.80">
    <property type="entry name" value="Glycosidases"/>
    <property type="match status" value="1"/>
</dbReference>
<reference evidence="12 13" key="1">
    <citation type="journal article" date="2021" name="Sci. Rep.">
        <title>Genome sequencing of the multicellular alga Astrephomene provides insights into convergent evolution of germ-soma differentiation.</title>
        <authorList>
            <person name="Yamashita S."/>
            <person name="Yamamoto K."/>
            <person name="Matsuzaki R."/>
            <person name="Suzuki S."/>
            <person name="Yamaguchi H."/>
            <person name="Hirooka S."/>
            <person name="Minakuchi Y."/>
            <person name="Miyagishima S."/>
            <person name="Kawachi M."/>
            <person name="Toyoda A."/>
            <person name="Nozaki H."/>
        </authorList>
    </citation>
    <scope>NUCLEOTIDE SEQUENCE [LARGE SCALE GENOMIC DNA]</scope>
    <source>
        <strain evidence="12 13">NIES-4017</strain>
    </source>
</reference>
<keyword evidence="10" id="KW-0472">Membrane</keyword>
<organism evidence="12 13">
    <name type="scientific">Astrephomene gubernaculifera</name>
    <dbReference type="NCBI Taxonomy" id="47775"/>
    <lineage>
        <taxon>Eukaryota</taxon>
        <taxon>Viridiplantae</taxon>
        <taxon>Chlorophyta</taxon>
        <taxon>core chlorophytes</taxon>
        <taxon>Chlorophyceae</taxon>
        <taxon>CS clade</taxon>
        <taxon>Chlamydomonadales</taxon>
        <taxon>Astrephomenaceae</taxon>
        <taxon>Astrephomene</taxon>
    </lineage>
</organism>
<keyword evidence="10" id="KW-1133">Transmembrane helix</keyword>
<keyword evidence="7" id="KW-0378">Hydrolase</keyword>
<gene>
    <name evidence="12" type="ORF">Agub_g585</name>
</gene>
<keyword evidence="5" id="KW-0964">Secreted</keyword>